<dbReference type="Proteomes" id="UP000479526">
    <property type="component" value="Unassembled WGS sequence"/>
</dbReference>
<keyword evidence="3" id="KW-1185">Reference proteome</keyword>
<reference evidence="2 3" key="1">
    <citation type="submission" date="2020-01" db="EMBL/GenBank/DDBJ databases">
        <title>Herbidospora sp. NEAU-GS84 nov., a novel actinomycete isolated from soil.</title>
        <authorList>
            <person name="Han L."/>
        </authorList>
    </citation>
    <scope>NUCLEOTIDE SEQUENCE [LARGE SCALE GENOMIC DNA]</scope>
    <source>
        <strain evidence="2 3">NEAU-GS84</strain>
    </source>
</reference>
<feature type="signal peptide" evidence="1">
    <location>
        <begin position="1"/>
        <end position="25"/>
    </location>
</feature>
<sequence length="185" mass="20650">MTMFKKALAVAVAAATLASAAPAAAETYTIRVLGGDIGTVKESNSTFFCPEHQMLIGRAHSGDENGTTTYYCGQIYVNDVRVEVLPERYWVRVNEPNSVYTVPDGYALTGRYHYGDEKGYTVYYAQMMRWQGKSMRIVGRHWTADMKESKHISLSPTGEIMTGRYHYGDENGRTAYEYAKVAVDG</sequence>
<evidence type="ECO:0000256" key="1">
    <source>
        <dbReference type="SAM" id="SignalP"/>
    </source>
</evidence>
<gene>
    <name evidence="2" type="ORF">GT755_04400</name>
</gene>
<comment type="caution">
    <text evidence="2">The sequence shown here is derived from an EMBL/GenBank/DDBJ whole genome shotgun (WGS) entry which is preliminary data.</text>
</comment>
<evidence type="ECO:0000313" key="3">
    <source>
        <dbReference type="Proteomes" id="UP000479526"/>
    </source>
</evidence>
<proteinExistence type="predicted"/>
<accession>A0A7C9J0P6</accession>
<dbReference type="RefSeq" id="WP_161478368.1">
    <property type="nucleotide sequence ID" value="NZ_WXEW01000001.1"/>
</dbReference>
<dbReference type="AlphaFoldDB" id="A0A7C9J0P6"/>
<dbReference type="EMBL" id="WXEW01000001">
    <property type="protein sequence ID" value="NAS20925.1"/>
    <property type="molecule type" value="Genomic_DNA"/>
</dbReference>
<feature type="chain" id="PRO_5029013489" evidence="1">
    <location>
        <begin position="26"/>
        <end position="185"/>
    </location>
</feature>
<keyword evidence="1" id="KW-0732">Signal</keyword>
<protein>
    <submittedName>
        <fullName evidence="2">Uncharacterized protein</fullName>
    </submittedName>
</protein>
<organism evidence="2 3">
    <name type="scientific">Herbidospora solisilvae</name>
    <dbReference type="NCBI Taxonomy" id="2696284"/>
    <lineage>
        <taxon>Bacteria</taxon>
        <taxon>Bacillati</taxon>
        <taxon>Actinomycetota</taxon>
        <taxon>Actinomycetes</taxon>
        <taxon>Streptosporangiales</taxon>
        <taxon>Streptosporangiaceae</taxon>
        <taxon>Herbidospora</taxon>
    </lineage>
</organism>
<name>A0A7C9J0P6_9ACTN</name>
<evidence type="ECO:0000313" key="2">
    <source>
        <dbReference type="EMBL" id="NAS20925.1"/>
    </source>
</evidence>